<organism evidence="2 3">
    <name type="scientific">Oryza sativa subsp. japonica</name>
    <name type="common">Rice</name>
    <dbReference type="NCBI Taxonomy" id="39947"/>
    <lineage>
        <taxon>Eukaryota</taxon>
        <taxon>Viridiplantae</taxon>
        <taxon>Streptophyta</taxon>
        <taxon>Embryophyta</taxon>
        <taxon>Tracheophyta</taxon>
        <taxon>Spermatophyta</taxon>
        <taxon>Magnoliopsida</taxon>
        <taxon>Liliopsida</taxon>
        <taxon>Poales</taxon>
        <taxon>Poaceae</taxon>
        <taxon>BOP clade</taxon>
        <taxon>Oryzoideae</taxon>
        <taxon>Oryzeae</taxon>
        <taxon>Oryzinae</taxon>
        <taxon>Oryza</taxon>
        <taxon>Oryza sativa</taxon>
    </lineage>
</organism>
<evidence type="ECO:0000256" key="1">
    <source>
        <dbReference type="SAM" id="MobiDB-lite"/>
    </source>
</evidence>
<dbReference type="KEGG" id="dosa:Os04g0504700"/>
<feature type="region of interest" description="Disordered" evidence="1">
    <location>
        <begin position="1"/>
        <end position="57"/>
    </location>
</feature>
<dbReference type="Proteomes" id="UP000000763">
    <property type="component" value="Chromosome 4"/>
</dbReference>
<accession>C7J158</accession>
<reference evidence="3" key="2">
    <citation type="journal article" date="2008" name="Nucleic Acids Res.">
        <title>The rice annotation project database (RAP-DB): 2008 update.</title>
        <authorList>
            <consortium name="The rice annotation project (RAP)"/>
        </authorList>
    </citation>
    <scope>GENOME REANNOTATION</scope>
    <source>
        <strain evidence="3">cv. Nipponbare</strain>
    </source>
</reference>
<dbReference type="EMBL" id="AP008210">
    <property type="protein sequence ID" value="BAH92734.1"/>
    <property type="molecule type" value="Genomic_DNA"/>
</dbReference>
<protein>
    <submittedName>
        <fullName evidence="2">Os04g0504700 protein</fullName>
    </submittedName>
</protein>
<sequence>MTTASAAPSLGTSGATRRKPRRCTDQQWRKRRGGIPTTWLGRNSRAWRSSRRTTAAAVATPCMATRLPSTAKERRRLRRNAATHQVAKNAAWRMYSGWRRQLQRSQMP</sequence>
<proteinExistence type="predicted"/>
<name>C7J158_ORYSJ</name>
<dbReference type="AlphaFoldDB" id="C7J158"/>
<evidence type="ECO:0000313" key="2">
    <source>
        <dbReference type="EMBL" id="BAH92734.1"/>
    </source>
</evidence>
<feature type="compositionally biased region" description="Low complexity" evidence="1">
    <location>
        <begin position="42"/>
        <end position="57"/>
    </location>
</feature>
<gene>
    <name evidence="2" type="ordered locus">Os04g0504700</name>
</gene>
<reference evidence="2 3" key="1">
    <citation type="journal article" date="2005" name="Nature">
        <title>The map-based sequence of the rice genome.</title>
        <authorList>
            <consortium name="International rice genome sequencing project (IRGSP)"/>
            <person name="Matsumoto T."/>
            <person name="Wu J."/>
            <person name="Kanamori H."/>
            <person name="Katayose Y."/>
            <person name="Fujisawa M."/>
            <person name="Namiki N."/>
            <person name="Mizuno H."/>
            <person name="Yamamoto K."/>
            <person name="Antonio B.A."/>
            <person name="Baba T."/>
            <person name="Sakata K."/>
            <person name="Nagamura Y."/>
            <person name="Aoki H."/>
            <person name="Arikawa K."/>
            <person name="Arita K."/>
            <person name="Bito T."/>
            <person name="Chiden Y."/>
            <person name="Fujitsuka N."/>
            <person name="Fukunaka R."/>
            <person name="Hamada M."/>
            <person name="Harada C."/>
            <person name="Hayashi A."/>
            <person name="Hijishita S."/>
            <person name="Honda M."/>
            <person name="Hosokawa S."/>
            <person name="Ichikawa Y."/>
            <person name="Idonuma A."/>
            <person name="Iijima M."/>
            <person name="Ikeda M."/>
            <person name="Ikeno M."/>
            <person name="Ito K."/>
            <person name="Ito S."/>
            <person name="Ito T."/>
            <person name="Ito Y."/>
            <person name="Ito Y."/>
            <person name="Iwabuchi A."/>
            <person name="Kamiya K."/>
            <person name="Karasawa W."/>
            <person name="Kurita K."/>
            <person name="Katagiri S."/>
            <person name="Kikuta A."/>
            <person name="Kobayashi H."/>
            <person name="Kobayashi N."/>
            <person name="Machita K."/>
            <person name="Maehara T."/>
            <person name="Masukawa M."/>
            <person name="Mizubayashi T."/>
            <person name="Mukai Y."/>
            <person name="Nagasaki H."/>
            <person name="Nagata Y."/>
            <person name="Naito S."/>
            <person name="Nakashima M."/>
            <person name="Nakama Y."/>
            <person name="Nakamichi Y."/>
            <person name="Nakamura M."/>
            <person name="Meguro A."/>
            <person name="Negishi M."/>
            <person name="Ohta I."/>
            <person name="Ohta T."/>
            <person name="Okamoto M."/>
            <person name="Ono N."/>
            <person name="Saji S."/>
            <person name="Sakaguchi M."/>
            <person name="Sakai K."/>
            <person name="Shibata M."/>
            <person name="Shimokawa T."/>
            <person name="Song J."/>
            <person name="Takazaki Y."/>
            <person name="Terasawa K."/>
            <person name="Tsugane M."/>
            <person name="Tsuji K."/>
            <person name="Ueda S."/>
            <person name="Waki K."/>
            <person name="Yamagata H."/>
            <person name="Yamamoto M."/>
            <person name="Yamamoto S."/>
            <person name="Yamane H."/>
            <person name="Yoshiki S."/>
            <person name="Yoshihara R."/>
            <person name="Yukawa K."/>
            <person name="Zhong H."/>
            <person name="Yano M."/>
            <person name="Yuan Q."/>
            <person name="Ouyang S."/>
            <person name="Liu J."/>
            <person name="Jones K.M."/>
            <person name="Gansberger K."/>
            <person name="Moffat K."/>
            <person name="Hill J."/>
            <person name="Bera J."/>
            <person name="Fadrosh D."/>
            <person name="Jin S."/>
            <person name="Johri S."/>
            <person name="Kim M."/>
            <person name="Overton L."/>
            <person name="Reardon M."/>
            <person name="Tsitrin T."/>
            <person name="Vuong H."/>
            <person name="Weaver B."/>
            <person name="Ciecko A."/>
            <person name="Tallon L."/>
            <person name="Jackson J."/>
            <person name="Pai G."/>
            <person name="Aken S.V."/>
            <person name="Utterback T."/>
            <person name="Reidmuller S."/>
            <person name="Feldblyum T."/>
            <person name="Hsiao J."/>
            <person name="Zismann V."/>
            <person name="Iobst S."/>
            <person name="de Vazeille A.R."/>
            <person name="Buell C.R."/>
            <person name="Ying K."/>
            <person name="Li Y."/>
            <person name="Lu T."/>
            <person name="Huang Y."/>
            <person name="Zhao Q."/>
            <person name="Feng Q."/>
            <person name="Zhang L."/>
            <person name="Zhu J."/>
            <person name="Weng Q."/>
            <person name="Mu J."/>
            <person name="Lu Y."/>
            <person name="Fan D."/>
            <person name="Liu Y."/>
            <person name="Guan J."/>
            <person name="Zhang Y."/>
            <person name="Yu S."/>
            <person name="Liu X."/>
            <person name="Zhang Y."/>
            <person name="Hong G."/>
            <person name="Han B."/>
            <person name="Choisne N."/>
            <person name="Demange N."/>
            <person name="Orjeda G."/>
            <person name="Samain S."/>
            <person name="Cattolico L."/>
            <person name="Pelletier E."/>
            <person name="Couloux A."/>
            <person name="Segurens B."/>
            <person name="Wincker P."/>
            <person name="D'Hont A."/>
            <person name="Scarpelli C."/>
            <person name="Weissenbach J."/>
            <person name="Salanoubat M."/>
            <person name="Quetier F."/>
            <person name="Yu Y."/>
            <person name="Kim H.R."/>
            <person name="Rambo T."/>
            <person name="Currie J."/>
            <person name="Collura K."/>
            <person name="Luo M."/>
            <person name="Yang T."/>
            <person name="Ammiraju J.S.S."/>
            <person name="Engler F."/>
            <person name="Soderlund C."/>
            <person name="Wing R.A."/>
            <person name="Palmer L.E."/>
            <person name="de la Bastide M."/>
            <person name="Spiegel L."/>
            <person name="Nascimento L."/>
            <person name="Zutavern T."/>
            <person name="O'Shaughnessy A."/>
            <person name="Dike S."/>
            <person name="Dedhia N."/>
            <person name="Preston R."/>
            <person name="Balija V."/>
            <person name="McCombie W.R."/>
            <person name="Chow T."/>
            <person name="Chen H."/>
            <person name="Chung M."/>
            <person name="Chen C."/>
            <person name="Shaw J."/>
            <person name="Wu H."/>
            <person name="Hsiao K."/>
            <person name="Chao Y."/>
            <person name="Chu M."/>
            <person name="Cheng C."/>
            <person name="Hour A."/>
            <person name="Lee P."/>
            <person name="Lin S."/>
            <person name="Lin Y."/>
            <person name="Liou J."/>
            <person name="Liu S."/>
            <person name="Hsing Y."/>
            <person name="Raghuvanshi S."/>
            <person name="Mohanty A."/>
            <person name="Bharti A.K."/>
            <person name="Gaur A."/>
            <person name="Gupta V."/>
            <person name="Kumar D."/>
            <person name="Ravi V."/>
            <person name="Vij S."/>
            <person name="Kapur A."/>
            <person name="Khurana P."/>
            <person name="Khurana P."/>
            <person name="Khurana J.P."/>
            <person name="Tyagi A.K."/>
            <person name="Gaikwad K."/>
            <person name="Singh A."/>
            <person name="Dalal V."/>
            <person name="Srivastava S."/>
            <person name="Dixit A."/>
            <person name="Pal A.K."/>
            <person name="Ghazi I.A."/>
            <person name="Yadav M."/>
            <person name="Pandit A."/>
            <person name="Bhargava A."/>
            <person name="Sureshbabu K."/>
            <person name="Batra K."/>
            <person name="Sharma T.R."/>
            <person name="Mohapatra T."/>
            <person name="Singh N.K."/>
            <person name="Messing J."/>
            <person name="Nelson A.B."/>
            <person name="Fuks G."/>
            <person name="Kavchok S."/>
            <person name="Keizer G."/>
            <person name="Linton E."/>
            <person name="Llaca V."/>
            <person name="Song R."/>
            <person name="Tanyolac B."/>
            <person name="Young S."/>
            <person name="Ho-Il K."/>
            <person name="Hahn J.H."/>
            <person name="Sangsakoo G."/>
            <person name="Vanavichit A."/>
            <person name="de Mattos Luiz.A.T."/>
            <person name="Zimmer P.D."/>
            <person name="Malone G."/>
            <person name="Dellagostin O."/>
            <person name="de Oliveira A.C."/>
            <person name="Bevan M."/>
            <person name="Bancroft I."/>
            <person name="Minx P."/>
            <person name="Cordum H."/>
            <person name="Wilson R."/>
            <person name="Cheng Z."/>
            <person name="Jin W."/>
            <person name="Jiang J."/>
            <person name="Leong S.A."/>
            <person name="Iwama H."/>
            <person name="Gojobori T."/>
            <person name="Itoh T."/>
            <person name="Niimura Y."/>
            <person name="Fujii Y."/>
            <person name="Habara T."/>
            <person name="Sakai H."/>
            <person name="Sato Y."/>
            <person name="Wilson G."/>
            <person name="Kumar K."/>
            <person name="McCouch S."/>
            <person name="Juretic N."/>
            <person name="Hoen D."/>
            <person name="Wright S."/>
            <person name="Bruskiewich R."/>
            <person name="Bureau T."/>
            <person name="Miyao A."/>
            <person name="Hirochika H."/>
            <person name="Nishikawa T."/>
            <person name="Kadowaki K."/>
            <person name="Sugiura M."/>
            <person name="Burr B."/>
            <person name="Sasaki T."/>
        </authorList>
    </citation>
    <scope>NUCLEOTIDE SEQUENCE [LARGE SCALE GENOMIC DNA]</scope>
    <source>
        <strain evidence="3">cv. Nipponbare</strain>
    </source>
</reference>
<evidence type="ECO:0000313" key="3">
    <source>
        <dbReference type="Proteomes" id="UP000000763"/>
    </source>
</evidence>
<feature type="compositionally biased region" description="Polar residues" evidence="1">
    <location>
        <begin position="1"/>
        <end position="15"/>
    </location>
</feature>